<accession>A0A0A0KG94</accession>
<dbReference type="AlphaFoldDB" id="A0A0A0KG94"/>
<organism evidence="2 3">
    <name type="scientific">Cucumis sativus</name>
    <name type="common">Cucumber</name>
    <dbReference type="NCBI Taxonomy" id="3659"/>
    <lineage>
        <taxon>Eukaryota</taxon>
        <taxon>Viridiplantae</taxon>
        <taxon>Streptophyta</taxon>
        <taxon>Embryophyta</taxon>
        <taxon>Tracheophyta</taxon>
        <taxon>Spermatophyta</taxon>
        <taxon>Magnoliopsida</taxon>
        <taxon>eudicotyledons</taxon>
        <taxon>Gunneridae</taxon>
        <taxon>Pentapetalae</taxon>
        <taxon>rosids</taxon>
        <taxon>fabids</taxon>
        <taxon>Cucurbitales</taxon>
        <taxon>Cucurbitaceae</taxon>
        <taxon>Benincaseae</taxon>
        <taxon>Cucumis</taxon>
    </lineage>
</organism>
<reference evidence="2 3" key="3">
    <citation type="journal article" date="2010" name="BMC Genomics">
        <title>Transcriptome sequencing and comparative analysis of cucumber flowers with different sex types.</title>
        <authorList>
            <person name="Guo S."/>
            <person name="Zheng Y."/>
            <person name="Joung J.G."/>
            <person name="Liu S."/>
            <person name="Zhang Z."/>
            <person name="Crasta O.R."/>
            <person name="Sobral B.W."/>
            <person name="Xu Y."/>
            <person name="Huang S."/>
            <person name="Fei Z."/>
        </authorList>
    </citation>
    <scope>NUCLEOTIDE SEQUENCE [LARGE SCALE GENOMIC DNA]</scope>
    <source>
        <strain evidence="3">cv. 9930</strain>
    </source>
</reference>
<name>A0A0A0KG94_CUCSA</name>
<feature type="region of interest" description="Disordered" evidence="1">
    <location>
        <begin position="25"/>
        <end position="58"/>
    </location>
</feature>
<dbReference type="Proteomes" id="UP000029981">
    <property type="component" value="Chromosome 6"/>
</dbReference>
<evidence type="ECO:0000313" key="3">
    <source>
        <dbReference type="Proteomes" id="UP000029981"/>
    </source>
</evidence>
<dbReference type="PANTHER" id="PTHR36746">
    <property type="entry name" value="BNAC04G51760D PROTEIN"/>
    <property type="match status" value="1"/>
</dbReference>
<reference evidence="2 3" key="1">
    <citation type="journal article" date="2009" name="Nat. Genet.">
        <title>The genome of the cucumber, Cucumis sativus L.</title>
        <authorList>
            <person name="Huang S."/>
            <person name="Li R."/>
            <person name="Zhang Z."/>
            <person name="Li L."/>
            <person name="Gu X."/>
            <person name="Fan W."/>
            <person name="Lucas W.J."/>
            <person name="Wang X."/>
            <person name="Xie B."/>
            <person name="Ni P."/>
            <person name="Ren Y."/>
            <person name="Zhu H."/>
            <person name="Li J."/>
            <person name="Lin K."/>
            <person name="Jin W."/>
            <person name="Fei Z."/>
            <person name="Li G."/>
            <person name="Staub J."/>
            <person name="Kilian A."/>
            <person name="van der Vossen E.A."/>
            <person name="Wu Y."/>
            <person name="Guo J."/>
            <person name="He J."/>
            <person name="Jia Z."/>
            <person name="Ren Y."/>
            <person name="Tian G."/>
            <person name="Lu Y."/>
            <person name="Ruan J."/>
            <person name="Qian W."/>
            <person name="Wang M."/>
            <person name="Huang Q."/>
            <person name="Li B."/>
            <person name="Xuan Z."/>
            <person name="Cao J."/>
            <person name="Asan"/>
            <person name="Wu Z."/>
            <person name="Zhang J."/>
            <person name="Cai Q."/>
            <person name="Bai Y."/>
            <person name="Zhao B."/>
            <person name="Han Y."/>
            <person name="Li Y."/>
            <person name="Li X."/>
            <person name="Wang S."/>
            <person name="Shi Q."/>
            <person name="Liu S."/>
            <person name="Cho W.K."/>
            <person name="Kim J.Y."/>
            <person name="Xu Y."/>
            <person name="Heller-Uszynska K."/>
            <person name="Miao H."/>
            <person name="Cheng Z."/>
            <person name="Zhang S."/>
            <person name="Wu J."/>
            <person name="Yang Y."/>
            <person name="Kang H."/>
            <person name="Li M."/>
            <person name="Liang H."/>
            <person name="Ren X."/>
            <person name="Shi Z."/>
            <person name="Wen M."/>
            <person name="Jian M."/>
            <person name="Yang H."/>
            <person name="Zhang G."/>
            <person name="Yang Z."/>
            <person name="Chen R."/>
            <person name="Liu S."/>
            <person name="Li J."/>
            <person name="Ma L."/>
            <person name="Liu H."/>
            <person name="Zhou Y."/>
            <person name="Zhao J."/>
            <person name="Fang X."/>
            <person name="Li G."/>
            <person name="Fang L."/>
            <person name="Li Y."/>
            <person name="Liu D."/>
            <person name="Zheng H."/>
            <person name="Zhang Y."/>
            <person name="Qin N."/>
            <person name="Li Z."/>
            <person name="Yang G."/>
            <person name="Yang S."/>
            <person name="Bolund L."/>
            <person name="Kristiansen K."/>
            <person name="Zheng H."/>
            <person name="Li S."/>
            <person name="Zhang X."/>
            <person name="Yang H."/>
            <person name="Wang J."/>
            <person name="Sun R."/>
            <person name="Zhang B."/>
            <person name="Jiang S."/>
            <person name="Wang J."/>
            <person name="Du Y."/>
            <person name="Li S."/>
        </authorList>
    </citation>
    <scope>NUCLEOTIDE SEQUENCE [LARGE SCALE GENOMIC DNA]</scope>
    <source>
        <strain evidence="3">cv. 9930</strain>
    </source>
</reference>
<dbReference type="Gramene" id="KGN47879">
    <property type="protein sequence ID" value="KGN47879"/>
    <property type="gene ID" value="Csa_6G409360"/>
</dbReference>
<reference evidence="2 3" key="4">
    <citation type="journal article" date="2011" name="BMC Genomics">
        <title>RNA-Seq improves annotation of protein-coding genes in the cucumber genome.</title>
        <authorList>
            <person name="Li Z."/>
            <person name="Zhang Z."/>
            <person name="Yan P."/>
            <person name="Huang S."/>
            <person name="Fei Z."/>
            <person name="Lin K."/>
        </authorList>
    </citation>
    <scope>NUCLEOTIDE SEQUENCE [LARGE SCALE GENOMIC DNA]</scope>
    <source>
        <strain evidence="3">cv. 9930</strain>
    </source>
</reference>
<evidence type="ECO:0000256" key="1">
    <source>
        <dbReference type="SAM" id="MobiDB-lite"/>
    </source>
</evidence>
<dbReference type="PANTHER" id="PTHR36746:SF3">
    <property type="entry name" value="DUF4005 DOMAIN-CONTAINING PROTEIN"/>
    <property type="match status" value="1"/>
</dbReference>
<feature type="compositionally biased region" description="Basic and acidic residues" evidence="1">
    <location>
        <begin position="106"/>
        <end position="127"/>
    </location>
</feature>
<sequence length="156" mass="17615">MGKNSKSSTPNTPFCEKLLKAFGMSHRPKINKLSSSISHHEHHHHQQQRNSSQHIYVHHEPAVMEKTHSSKNNKYAGGDEDSVNAAFSNYINRAKRRLENMASKKHSNDSSSRGKENNLKAEDRRFSDYIVRARNKLRSTSSSVGLAKTKSSSSVK</sequence>
<evidence type="ECO:0000313" key="2">
    <source>
        <dbReference type="EMBL" id="KGN47879.1"/>
    </source>
</evidence>
<gene>
    <name evidence="2" type="ORF">Csa_6G409360</name>
</gene>
<reference evidence="2 3" key="2">
    <citation type="journal article" date="2009" name="PLoS ONE">
        <title>An integrated genetic and cytogenetic map of the cucumber genome.</title>
        <authorList>
            <person name="Ren Y."/>
            <person name="Zhang Z."/>
            <person name="Liu J."/>
            <person name="Staub J.E."/>
            <person name="Han Y."/>
            <person name="Cheng Z."/>
            <person name="Li X."/>
            <person name="Lu J."/>
            <person name="Miao H."/>
            <person name="Kang H."/>
            <person name="Xie B."/>
            <person name="Gu X."/>
            <person name="Wang X."/>
            <person name="Du Y."/>
            <person name="Jin W."/>
            <person name="Huang S."/>
        </authorList>
    </citation>
    <scope>NUCLEOTIDE SEQUENCE [LARGE SCALE GENOMIC DNA]</scope>
    <source>
        <strain evidence="3">cv. 9930</strain>
    </source>
</reference>
<keyword evidence="3" id="KW-1185">Reference proteome</keyword>
<dbReference type="EMBL" id="CM002927">
    <property type="protein sequence ID" value="KGN47879.1"/>
    <property type="molecule type" value="Genomic_DNA"/>
</dbReference>
<feature type="region of interest" description="Disordered" evidence="1">
    <location>
        <begin position="137"/>
        <end position="156"/>
    </location>
</feature>
<protein>
    <submittedName>
        <fullName evidence="2">Uncharacterized protein</fullName>
    </submittedName>
</protein>
<feature type="region of interest" description="Disordered" evidence="1">
    <location>
        <begin position="96"/>
        <end position="127"/>
    </location>
</feature>
<feature type="compositionally biased region" description="Polar residues" evidence="1">
    <location>
        <begin position="138"/>
        <end position="156"/>
    </location>
</feature>
<proteinExistence type="predicted"/>